<gene>
    <name evidence="1" type="ORF">ACFPQ5_11370</name>
</gene>
<dbReference type="EMBL" id="JBHSMR010000013">
    <property type="protein sequence ID" value="MFC5478795.1"/>
    <property type="molecule type" value="Genomic_DNA"/>
</dbReference>
<proteinExistence type="predicted"/>
<evidence type="ECO:0000313" key="2">
    <source>
        <dbReference type="Proteomes" id="UP001596101"/>
    </source>
</evidence>
<reference evidence="2" key="1">
    <citation type="journal article" date="2019" name="Int. J. Syst. Evol. Microbiol.">
        <title>The Global Catalogue of Microorganisms (GCM) 10K type strain sequencing project: providing services to taxonomists for standard genome sequencing and annotation.</title>
        <authorList>
            <consortium name="The Broad Institute Genomics Platform"/>
            <consortium name="The Broad Institute Genome Sequencing Center for Infectious Disease"/>
            <person name="Wu L."/>
            <person name="Ma J."/>
        </authorList>
    </citation>
    <scope>NUCLEOTIDE SEQUENCE [LARGE SCALE GENOMIC DNA]</scope>
    <source>
        <strain evidence="2">CCUG 43111</strain>
    </source>
</reference>
<evidence type="ECO:0008006" key="3">
    <source>
        <dbReference type="Google" id="ProtNLM"/>
    </source>
</evidence>
<accession>A0ABW0MMG6</accession>
<evidence type="ECO:0000313" key="1">
    <source>
        <dbReference type="EMBL" id="MFC5478795.1"/>
    </source>
</evidence>
<protein>
    <recommendedName>
        <fullName evidence="3">SnoaL-like domain-containing protein</fullName>
    </recommendedName>
</protein>
<comment type="caution">
    <text evidence="1">The sequence shown here is derived from an EMBL/GenBank/DDBJ whole genome shotgun (WGS) entry which is preliminary data.</text>
</comment>
<sequence>MTLSIIRPSASTPRMDEQVDVEQIRLWNAANAMALLSEFHCADRVLADWGSASKRGQVSFEIRFADGHVLRGSHEFFHNGRRRCLLTTHVRSLMSEADAGAGRGAAGALPGRYLIPR</sequence>
<dbReference type="Proteomes" id="UP001596101">
    <property type="component" value="Unassembled WGS sequence"/>
</dbReference>
<dbReference type="RefSeq" id="WP_379755142.1">
    <property type="nucleotide sequence ID" value="NZ_JBHSMR010000013.1"/>
</dbReference>
<organism evidence="1 2">
    <name type="scientific">Massilia suwonensis</name>
    <dbReference type="NCBI Taxonomy" id="648895"/>
    <lineage>
        <taxon>Bacteria</taxon>
        <taxon>Pseudomonadati</taxon>
        <taxon>Pseudomonadota</taxon>
        <taxon>Betaproteobacteria</taxon>
        <taxon>Burkholderiales</taxon>
        <taxon>Oxalobacteraceae</taxon>
        <taxon>Telluria group</taxon>
        <taxon>Massilia</taxon>
    </lineage>
</organism>
<keyword evidence="2" id="KW-1185">Reference proteome</keyword>
<name>A0ABW0MMG6_9BURK</name>